<dbReference type="Proteomes" id="UP000886520">
    <property type="component" value="Chromosome 20"/>
</dbReference>
<proteinExistence type="predicted"/>
<comment type="caution">
    <text evidence="1">The sequence shown here is derived from an EMBL/GenBank/DDBJ whole genome shotgun (WGS) entry which is preliminary data.</text>
</comment>
<name>A0A9D4U9F4_ADICA</name>
<dbReference type="AlphaFoldDB" id="A0A9D4U9F4"/>
<evidence type="ECO:0000313" key="2">
    <source>
        <dbReference type="Proteomes" id="UP000886520"/>
    </source>
</evidence>
<protein>
    <submittedName>
        <fullName evidence="1">Uncharacterized protein</fullName>
    </submittedName>
</protein>
<reference evidence="1" key="1">
    <citation type="submission" date="2021-01" db="EMBL/GenBank/DDBJ databases">
        <title>Adiantum capillus-veneris genome.</title>
        <authorList>
            <person name="Fang Y."/>
            <person name="Liao Q."/>
        </authorList>
    </citation>
    <scope>NUCLEOTIDE SEQUENCE</scope>
    <source>
        <strain evidence="1">H3</strain>
        <tissue evidence="1">Leaf</tissue>
    </source>
</reference>
<gene>
    <name evidence="1" type="ORF">GOP47_0020583</name>
</gene>
<sequence>MGVLKKLGKGYLYQTFNLYVQDIWDNPHKPWHASSAFVPAAEALIPSEQKTMHPSPNVVMQKQGKAKQPHDSIDAAIAYSYKMCLLLLNANPRPTAFSQMAEGG</sequence>
<dbReference type="EMBL" id="JABFUD020000020">
    <property type="protein sequence ID" value="KAI5063913.1"/>
    <property type="molecule type" value="Genomic_DNA"/>
</dbReference>
<keyword evidence="2" id="KW-1185">Reference proteome</keyword>
<accession>A0A9D4U9F4</accession>
<evidence type="ECO:0000313" key="1">
    <source>
        <dbReference type="EMBL" id="KAI5063913.1"/>
    </source>
</evidence>
<organism evidence="1 2">
    <name type="scientific">Adiantum capillus-veneris</name>
    <name type="common">Maidenhair fern</name>
    <dbReference type="NCBI Taxonomy" id="13818"/>
    <lineage>
        <taxon>Eukaryota</taxon>
        <taxon>Viridiplantae</taxon>
        <taxon>Streptophyta</taxon>
        <taxon>Embryophyta</taxon>
        <taxon>Tracheophyta</taxon>
        <taxon>Polypodiopsida</taxon>
        <taxon>Polypodiidae</taxon>
        <taxon>Polypodiales</taxon>
        <taxon>Pteridineae</taxon>
        <taxon>Pteridaceae</taxon>
        <taxon>Vittarioideae</taxon>
        <taxon>Adiantum</taxon>
    </lineage>
</organism>